<keyword evidence="6" id="KW-0862">Zinc</keyword>
<proteinExistence type="inferred from homology"/>
<evidence type="ECO:0000256" key="3">
    <source>
        <dbReference type="ARBA" id="ARBA00012784"/>
    </source>
</evidence>
<dbReference type="AlphaFoldDB" id="A0AAU7ZJ45"/>
<evidence type="ECO:0000259" key="8">
    <source>
        <dbReference type="Pfam" id="PF00962"/>
    </source>
</evidence>
<dbReference type="GO" id="GO:0006154">
    <property type="term" value="P:adenosine catabolic process"/>
    <property type="evidence" value="ECO:0007669"/>
    <property type="project" value="TreeGrafter"/>
</dbReference>
<evidence type="ECO:0000313" key="9">
    <source>
        <dbReference type="EMBL" id="XCB28623.1"/>
    </source>
</evidence>
<dbReference type="SUPFAM" id="SSF51556">
    <property type="entry name" value="Metallo-dependent hydrolases"/>
    <property type="match status" value="1"/>
</dbReference>
<dbReference type="RefSeq" id="WP_353070338.1">
    <property type="nucleotide sequence ID" value="NZ_CP132932.1"/>
</dbReference>
<keyword evidence="4" id="KW-0479">Metal-binding</keyword>
<comment type="similarity">
    <text evidence="2">Belongs to the metallo-dependent hydrolases superfamily. Adenosine and AMP deaminases family.</text>
</comment>
<sequence>MLRRLQSLTSVVLSLCFVTAAHAQVATPPATAAAVGKGAGTTPTPREQRAIKAFNTARQSPLQLNAFLTRMPKGADLHMHLSGAIYAETLIKDAASDLLCVDLTTHTLVKPSGTTRSIPPQPVCGEGHARAEGAFKDQKLYDALVDSFSMRAFVPSAGVSGHDQFFATFDRFRTLNKSHAGEWLDEVATRAAAQNEQYLEVMETPIFTDLSKIVSKIDWPTTPADPAQNRTGDATGTTREDLSHLRETLLNAGLRNEVAVDRKELDDALDARDRIEDCGQPSARSGCSVKVRFLYQVLRAFPPEHVFAQTLLAFEVASVDPRVVGLNFVQPEDAYLSMSEYHRQMLMLDYLHSVYPKVHIALHAGEIAPGLVPPDGLRFHIREAVDLGHAERIGHGVDVMYENEPQALLKELADRHIMVEINLTSNDVILGVTAPWHPLPSYRAARVPIALSTDDEGVSRIDLTNEYTRAAMDFDLSYLDLKQSARTSLEHNFLPGPSLWQQPDVFTKTVAACAGQPLGSANPTPNCLSFLQSSEKAAEQWELEHRYDLFESNLN</sequence>
<dbReference type="GO" id="GO:0046872">
    <property type="term" value="F:metal ion binding"/>
    <property type="evidence" value="ECO:0007669"/>
    <property type="project" value="UniProtKB-KW"/>
</dbReference>
<comment type="cofactor">
    <cofactor evidence="1">
        <name>Zn(2+)</name>
        <dbReference type="ChEBI" id="CHEBI:29105"/>
    </cofactor>
</comment>
<dbReference type="InterPro" id="IPR006330">
    <property type="entry name" value="Ado/ade_deaminase"/>
</dbReference>
<dbReference type="Gene3D" id="3.20.20.140">
    <property type="entry name" value="Metal-dependent hydrolases"/>
    <property type="match status" value="1"/>
</dbReference>
<dbReference type="KEGG" id="temp:RBB75_09930"/>
<feature type="chain" id="PRO_5043448227" description="adenosine deaminase" evidence="7">
    <location>
        <begin position="24"/>
        <end position="555"/>
    </location>
</feature>
<evidence type="ECO:0000256" key="4">
    <source>
        <dbReference type="ARBA" id="ARBA00022723"/>
    </source>
</evidence>
<feature type="signal peptide" evidence="7">
    <location>
        <begin position="1"/>
        <end position="23"/>
    </location>
</feature>
<reference evidence="9" key="2">
    <citation type="journal article" date="2024" name="Environ. Microbiol.">
        <title>Genome analysis and description of Tunturibacter gen. nov. expands the diversity of Terriglobia in tundra soils.</title>
        <authorList>
            <person name="Messyasz A."/>
            <person name="Mannisto M.K."/>
            <person name="Kerkhof L.J."/>
            <person name="Haggblom M.M."/>
        </authorList>
    </citation>
    <scope>NUCLEOTIDE SEQUENCE</scope>
    <source>
        <strain evidence="9">M8UP23</strain>
    </source>
</reference>
<dbReference type="GO" id="GO:0004000">
    <property type="term" value="F:adenosine deaminase activity"/>
    <property type="evidence" value="ECO:0007669"/>
    <property type="project" value="TreeGrafter"/>
</dbReference>
<reference evidence="9" key="1">
    <citation type="submission" date="2023-08" db="EMBL/GenBank/DDBJ databases">
        <authorList>
            <person name="Messyasz A."/>
            <person name="Mannisto M.K."/>
            <person name="Kerkhof L.J."/>
            <person name="Haggblom M."/>
        </authorList>
    </citation>
    <scope>NUCLEOTIDE SEQUENCE</scope>
    <source>
        <strain evidence="9">M8UP23</strain>
    </source>
</reference>
<organism evidence="9">
    <name type="scientific">Tunturiibacter empetritectus</name>
    <dbReference type="NCBI Taxonomy" id="3069691"/>
    <lineage>
        <taxon>Bacteria</taxon>
        <taxon>Pseudomonadati</taxon>
        <taxon>Acidobacteriota</taxon>
        <taxon>Terriglobia</taxon>
        <taxon>Terriglobales</taxon>
        <taxon>Acidobacteriaceae</taxon>
        <taxon>Tunturiibacter</taxon>
    </lineage>
</organism>
<feature type="domain" description="Adenosine deaminase" evidence="8">
    <location>
        <begin position="281"/>
        <end position="496"/>
    </location>
</feature>
<dbReference type="EMBL" id="CP132932">
    <property type="protein sequence ID" value="XCB28623.1"/>
    <property type="molecule type" value="Genomic_DNA"/>
</dbReference>
<gene>
    <name evidence="9" type="ORF">RBB75_09930</name>
</gene>
<dbReference type="GO" id="GO:0005829">
    <property type="term" value="C:cytosol"/>
    <property type="evidence" value="ECO:0007669"/>
    <property type="project" value="TreeGrafter"/>
</dbReference>
<evidence type="ECO:0000256" key="2">
    <source>
        <dbReference type="ARBA" id="ARBA00006676"/>
    </source>
</evidence>
<keyword evidence="7" id="KW-0732">Signal</keyword>
<evidence type="ECO:0000256" key="6">
    <source>
        <dbReference type="ARBA" id="ARBA00022833"/>
    </source>
</evidence>
<dbReference type="GO" id="GO:0046103">
    <property type="term" value="P:inosine biosynthetic process"/>
    <property type="evidence" value="ECO:0007669"/>
    <property type="project" value="TreeGrafter"/>
</dbReference>
<dbReference type="GO" id="GO:0043103">
    <property type="term" value="P:hypoxanthine salvage"/>
    <property type="evidence" value="ECO:0007669"/>
    <property type="project" value="TreeGrafter"/>
</dbReference>
<dbReference type="Pfam" id="PF00962">
    <property type="entry name" value="A_deaminase"/>
    <property type="match status" value="1"/>
</dbReference>
<keyword evidence="5" id="KW-0378">Hydrolase</keyword>
<dbReference type="PANTHER" id="PTHR11409">
    <property type="entry name" value="ADENOSINE DEAMINASE"/>
    <property type="match status" value="1"/>
</dbReference>
<accession>A0AAU7ZJ45</accession>
<dbReference type="EC" id="3.5.4.4" evidence="3"/>
<dbReference type="InterPro" id="IPR001365">
    <property type="entry name" value="A_deaminase_dom"/>
</dbReference>
<dbReference type="PANTHER" id="PTHR11409:SF43">
    <property type="entry name" value="ADENOSINE DEAMINASE"/>
    <property type="match status" value="1"/>
</dbReference>
<protein>
    <recommendedName>
        <fullName evidence="3">adenosine deaminase</fullName>
        <ecNumber evidence="3">3.5.4.4</ecNumber>
    </recommendedName>
</protein>
<dbReference type="InterPro" id="IPR032466">
    <property type="entry name" value="Metal_Hydrolase"/>
</dbReference>
<evidence type="ECO:0000256" key="7">
    <source>
        <dbReference type="SAM" id="SignalP"/>
    </source>
</evidence>
<evidence type="ECO:0000256" key="1">
    <source>
        <dbReference type="ARBA" id="ARBA00001947"/>
    </source>
</evidence>
<evidence type="ECO:0000256" key="5">
    <source>
        <dbReference type="ARBA" id="ARBA00022801"/>
    </source>
</evidence>
<name>A0AAU7ZJ45_9BACT</name>